<dbReference type="KEGG" id="mmab:HQ865_24825"/>
<evidence type="ECO:0000313" key="2">
    <source>
        <dbReference type="EMBL" id="QKJ32842.1"/>
    </source>
</evidence>
<dbReference type="RefSeq" id="WP_173417487.1">
    <property type="nucleotide sequence ID" value="NZ_CP054139.1"/>
</dbReference>
<dbReference type="AlphaFoldDB" id="A0A7D4UMF8"/>
<keyword evidence="3" id="KW-1185">Reference proteome</keyword>
<name>A0A7D4UMF8_9SPHI</name>
<feature type="transmembrane region" description="Helical" evidence="1">
    <location>
        <begin position="118"/>
        <end position="138"/>
    </location>
</feature>
<evidence type="ECO:0000256" key="1">
    <source>
        <dbReference type="SAM" id="Phobius"/>
    </source>
</evidence>
<dbReference type="Proteomes" id="UP000505355">
    <property type="component" value="Chromosome"/>
</dbReference>
<protein>
    <submittedName>
        <fullName evidence="2">Uncharacterized protein</fullName>
    </submittedName>
</protein>
<proteinExistence type="predicted"/>
<accession>A0A7D4UMF8</accession>
<keyword evidence="1" id="KW-0812">Transmembrane</keyword>
<evidence type="ECO:0000313" key="3">
    <source>
        <dbReference type="Proteomes" id="UP000505355"/>
    </source>
</evidence>
<dbReference type="EMBL" id="CP054139">
    <property type="protein sequence ID" value="QKJ32842.1"/>
    <property type="molecule type" value="Genomic_DNA"/>
</dbReference>
<keyword evidence="1" id="KW-1133">Transmembrane helix</keyword>
<organism evidence="2 3">
    <name type="scientific">Mucilaginibacter mali</name>
    <dbReference type="NCBI Taxonomy" id="2740462"/>
    <lineage>
        <taxon>Bacteria</taxon>
        <taxon>Pseudomonadati</taxon>
        <taxon>Bacteroidota</taxon>
        <taxon>Sphingobacteriia</taxon>
        <taxon>Sphingobacteriales</taxon>
        <taxon>Sphingobacteriaceae</taxon>
        <taxon>Mucilaginibacter</taxon>
    </lineage>
</organism>
<keyword evidence="1" id="KW-0472">Membrane</keyword>
<reference evidence="2 3" key="1">
    <citation type="submission" date="2020-05" db="EMBL/GenBank/DDBJ databases">
        <title>Mucilaginibacter mali sp. nov.</title>
        <authorList>
            <person name="Kim H.S."/>
            <person name="Lee K.C."/>
            <person name="Suh M.K."/>
            <person name="Kim J.-S."/>
            <person name="Han K.-I."/>
            <person name="Eom M.K."/>
            <person name="Shin Y.K."/>
            <person name="Lee J.-S."/>
        </authorList>
    </citation>
    <scope>NUCLEOTIDE SEQUENCE [LARGE SCALE GENOMIC DNA]</scope>
    <source>
        <strain evidence="2 3">G2-14</strain>
    </source>
</reference>
<gene>
    <name evidence="2" type="ORF">HQ865_24825</name>
</gene>
<sequence>MEENQKKAFDFASDLTKQLITLSTAIITLSVTFSKDIIGGINQPLIYLLIATWALFIISILLGLSTLGALTGNLDPIQKQVTDAQGNIVKDANGNPVLDPPGPILTITTGNITGTSRWQVNTFILALILTCFFGFFSISNKQAPKKDKKGIPVIRTFKIQGDTTTHRDTLYLSEKS</sequence>
<feature type="transmembrane region" description="Helical" evidence="1">
    <location>
        <begin position="45"/>
        <end position="70"/>
    </location>
</feature>